<accession>A0ACC2CH72</accession>
<sequence length="765" mass="87259">MPLKRAGGVAVPQQRNRSSRCRMSVIVLLAVSVIAPLIFLAGRASKFSSALAAGRNDFLDLQSTINDMESLRSLRGIEQIQSLLQEEVLSVFASKDEANGQLNLSRVGGKDLSTSLVQELTLDISRQNYTQRTLAAKDQREPDMHQQQGLQLDGSANHESTDQDQAEEESTEAKLFQPKQSTLASHEILYHQQKDVQYNDTTREDQSNLITLPSAEKVSQDSQASAIKVESVSDQFISTNRSSAMHAFTKPQAAQQAFHVSVRPTKKEKKRSSRLRIAFSRQVKLSTGTQSQQQHSAEKQEENRSLDAQVKSMMDLLIKAKAYAAIARAHKNSRLLRDLRFVIKDCQDALGDAAVDAQLPSSVSERVKLMEYILAKAEDQLYDCSKLVEKMKLLMHLEEERSRSLRKGNLFLSQLAAKTVPKGLHCLSMRLTVQYYSRPSHERELPKQDNLEDPSLYHYALFSDNVLAAGVVVNSTVFHAKDPEKHVFHIVTDRLNFGAMKMWFLMNPPGKATMHIENVDSFKWLNSSYSPVLRQLESANMREYYFRAHQPEQLAPGLKYRNPKYLSILNHLRFYLPHIYPKLDKILFLDDDTVVQSDLTPLWSIDMQGKVNGAVETCGSSFHRFDKYLNFSNPLISRQFDPNACGWAYGMNIFDLQQWKVMDITGIYHRWQEKNEDRTLWKLGTLPAGLLTFYNLIFALDKTWHVLGLGYSPLVSSKEIENAAVIHYNGNMKPWLEIGMEKYKPYWRRYVKLDEPFLQQCNANL</sequence>
<dbReference type="Proteomes" id="UP001162992">
    <property type="component" value="Chromosome 10"/>
</dbReference>
<evidence type="ECO:0000313" key="1">
    <source>
        <dbReference type="EMBL" id="KAJ7541408.1"/>
    </source>
</evidence>
<dbReference type="EMBL" id="CM055101">
    <property type="protein sequence ID" value="KAJ7541408.1"/>
    <property type="molecule type" value="Genomic_DNA"/>
</dbReference>
<gene>
    <name evidence="1" type="ORF">O6H91_10G058400</name>
</gene>
<organism evidence="1 2">
    <name type="scientific">Diphasiastrum complanatum</name>
    <name type="common">Issler's clubmoss</name>
    <name type="synonym">Lycopodium complanatum</name>
    <dbReference type="NCBI Taxonomy" id="34168"/>
    <lineage>
        <taxon>Eukaryota</taxon>
        <taxon>Viridiplantae</taxon>
        <taxon>Streptophyta</taxon>
        <taxon>Embryophyta</taxon>
        <taxon>Tracheophyta</taxon>
        <taxon>Lycopodiopsida</taxon>
        <taxon>Lycopodiales</taxon>
        <taxon>Lycopodiaceae</taxon>
        <taxon>Lycopodioideae</taxon>
        <taxon>Diphasiastrum</taxon>
    </lineage>
</organism>
<protein>
    <submittedName>
        <fullName evidence="1">Uncharacterized protein</fullName>
    </submittedName>
</protein>
<reference evidence="2" key="1">
    <citation type="journal article" date="2024" name="Proc. Natl. Acad. Sci. U.S.A.">
        <title>Extraordinary preservation of gene collinearity over three hundred million years revealed in homosporous lycophytes.</title>
        <authorList>
            <person name="Li C."/>
            <person name="Wickell D."/>
            <person name="Kuo L.Y."/>
            <person name="Chen X."/>
            <person name="Nie B."/>
            <person name="Liao X."/>
            <person name="Peng D."/>
            <person name="Ji J."/>
            <person name="Jenkins J."/>
            <person name="Williams M."/>
            <person name="Shu S."/>
            <person name="Plott C."/>
            <person name="Barry K."/>
            <person name="Rajasekar S."/>
            <person name="Grimwood J."/>
            <person name="Han X."/>
            <person name="Sun S."/>
            <person name="Hou Z."/>
            <person name="He W."/>
            <person name="Dai G."/>
            <person name="Sun C."/>
            <person name="Schmutz J."/>
            <person name="Leebens-Mack J.H."/>
            <person name="Li F.W."/>
            <person name="Wang L."/>
        </authorList>
    </citation>
    <scope>NUCLEOTIDE SEQUENCE [LARGE SCALE GENOMIC DNA]</scope>
    <source>
        <strain evidence="2">cv. PW_Plant_1</strain>
    </source>
</reference>
<evidence type="ECO:0000313" key="2">
    <source>
        <dbReference type="Proteomes" id="UP001162992"/>
    </source>
</evidence>
<name>A0ACC2CH72_DIPCM</name>
<comment type="caution">
    <text evidence="1">The sequence shown here is derived from an EMBL/GenBank/DDBJ whole genome shotgun (WGS) entry which is preliminary data.</text>
</comment>
<proteinExistence type="predicted"/>
<keyword evidence="2" id="KW-1185">Reference proteome</keyword>